<dbReference type="InterPro" id="IPR050206">
    <property type="entry name" value="FtsK/SpoIIIE/SftA"/>
</dbReference>
<dbReference type="RefSeq" id="WP_282767082.1">
    <property type="nucleotide sequence ID" value="NZ_JASCTH010000049.1"/>
</dbReference>
<dbReference type="InterPro" id="IPR002543">
    <property type="entry name" value="FtsK_dom"/>
</dbReference>
<accession>A0ABT6X0S8</accession>
<evidence type="ECO:0000313" key="7">
    <source>
        <dbReference type="EMBL" id="MDI6105616.1"/>
    </source>
</evidence>
<feature type="region of interest" description="Disordered" evidence="4">
    <location>
        <begin position="346"/>
        <end position="365"/>
    </location>
</feature>
<keyword evidence="5" id="KW-1133">Transmembrane helix</keyword>
<dbReference type="CDD" id="cd00060">
    <property type="entry name" value="FHA"/>
    <property type="match status" value="1"/>
</dbReference>
<organism evidence="7 8">
    <name type="scientific">Actinoplanes sandaracinus</name>
    <dbReference type="NCBI Taxonomy" id="3045177"/>
    <lineage>
        <taxon>Bacteria</taxon>
        <taxon>Bacillati</taxon>
        <taxon>Actinomycetota</taxon>
        <taxon>Actinomycetes</taxon>
        <taxon>Micromonosporales</taxon>
        <taxon>Micromonosporaceae</taxon>
        <taxon>Actinoplanes</taxon>
    </lineage>
</organism>
<dbReference type="PANTHER" id="PTHR22683:SF1">
    <property type="entry name" value="TYPE VII SECRETION SYSTEM PROTEIN ESSC"/>
    <property type="match status" value="1"/>
</dbReference>
<dbReference type="CDD" id="cd01127">
    <property type="entry name" value="TrwB_TraG_TraD_VirD4"/>
    <property type="match status" value="1"/>
</dbReference>
<evidence type="ECO:0000259" key="6">
    <source>
        <dbReference type="PROSITE" id="PS50901"/>
    </source>
</evidence>
<evidence type="ECO:0000313" key="8">
    <source>
        <dbReference type="Proteomes" id="UP001241758"/>
    </source>
</evidence>
<protein>
    <submittedName>
        <fullName evidence="7">FtsK/SpoIIIE domain-containing protein</fullName>
    </submittedName>
</protein>
<gene>
    <name evidence="7" type="ORF">QLQ12_44255</name>
</gene>
<evidence type="ECO:0000256" key="4">
    <source>
        <dbReference type="SAM" id="MobiDB-lite"/>
    </source>
</evidence>
<evidence type="ECO:0000256" key="3">
    <source>
        <dbReference type="PROSITE-ProRule" id="PRU00289"/>
    </source>
</evidence>
<proteinExistence type="predicted"/>
<dbReference type="Proteomes" id="UP001241758">
    <property type="component" value="Unassembled WGS sequence"/>
</dbReference>
<feature type="transmembrane region" description="Helical" evidence="5">
    <location>
        <begin position="220"/>
        <end position="238"/>
    </location>
</feature>
<comment type="caution">
    <text evidence="7">The sequence shown here is derived from an EMBL/GenBank/DDBJ whole genome shotgun (WGS) entry which is preliminary data.</text>
</comment>
<dbReference type="Pfam" id="PF01580">
    <property type="entry name" value="FtsK_SpoIIIE"/>
    <property type="match status" value="2"/>
</dbReference>
<dbReference type="SMART" id="SM00382">
    <property type="entry name" value="AAA"/>
    <property type="match status" value="2"/>
</dbReference>
<evidence type="ECO:0000256" key="5">
    <source>
        <dbReference type="SAM" id="Phobius"/>
    </source>
</evidence>
<evidence type="ECO:0000256" key="2">
    <source>
        <dbReference type="ARBA" id="ARBA00022840"/>
    </source>
</evidence>
<dbReference type="SUPFAM" id="SSF52540">
    <property type="entry name" value="P-loop containing nucleoside triphosphate hydrolases"/>
    <property type="match status" value="2"/>
</dbReference>
<keyword evidence="5" id="KW-0812">Transmembrane</keyword>
<feature type="binding site" evidence="3">
    <location>
        <begin position="965"/>
        <end position="972"/>
    </location>
    <ligand>
        <name>ATP</name>
        <dbReference type="ChEBI" id="CHEBI:30616"/>
    </ligand>
</feature>
<feature type="region of interest" description="Disordered" evidence="4">
    <location>
        <begin position="849"/>
        <end position="887"/>
    </location>
</feature>
<keyword evidence="2 3" id="KW-0067">ATP-binding</keyword>
<dbReference type="PANTHER" id="PTHR22683">
    <property type="entry name" value="SPORULATION PROTEIN RELATED"/>
    <property type="match status" value="1"/>
</dbReference>
<dbReference type="InterPro" id="IPR003593">
    <property type="entry name" value="AAA+_ATPase"/>
</dbReference>
<reference evidence="7 8" key="1">
    <citation type="submission" date="2023-05" db="EMBL/GenBank/DDBJ databases">
        <title>Actinoplanes sp. NEAU-A12 genome sequencing.</title>
        <authorList>
            <person name="Wang Z.-S."/>
        </authorList>
    </citation>
    <scope>NUCLEOTIDE SEQUENCE [LARGE SCALE GENOMIC DNA]</scope>
    <source>
        <strain evidence="7 8">NEAU-A12</strain>
    </source>
</reference>
<dbReference type="Gene3D" id="3.40.50.300">
    <property type="entry name" value="P-loop containing nucleotide triphosphate hydrolases"/>
    <property type="match status" value="4"/>
</dbReference>
<dbReference type="EMBL" id="JASCTH010000049">
    <property type="protein sequence ID" value="MDI6105616.1"/>
    <property type="molecule type" value="Genomic_DNA"/>
</dbReference>
<keyword evidence="5" id="KW-0472">Membrane</keyword>
<feature type="domain" description="FtsK" evidence="6">
    <location>
        <begin position="619"/>
        <end position="811"/>
    </location>
</feature>
<keyword evidence="8" id="KW-1185">Reference proteome</keyword>
<evidence type="ECO:0000256" key="1">
    <source>
        <dbReference type="ARBA" id="ARBA00022741"/>
    </source>
</evidence>
<feature type="compositionally biased region" description="Basic and acidic residues" evidence="4">
    <location>
        <begin position="877"/>
        <end position="886"/>
    </location>
</feature>
<name>A0ABT6X0S8_9ACTN</name>
<sequence>MAVTADAGNRVGDLGRVLQSLLRDAAHRTGGPDGSATLYVHGRPLDPTLTLAESALREGAVVGLDAPGGDPLPGPAGLMEVRVTGGPAAGTAHALGAGVGDLGSGDACWVTVPDQGLAPVAARLTVDLSGRCWIEPAAGAALEIEGEPVESRTEWSVGEHVTIGATVLELAQYELADAALQMSTDSVTIDYNRPPRILPVPRQTRFRLPAPPVEGARSRLPWLMALLPLVAAVALMLLTGNTTMLFLALLSPLSMLGNHIVNRRQGRRSFAEQMSEFRTRRAGIEADIREAVRLERNERRHLYPDPATVQGIAVGPRHRLWERRRRDSDYLRLRVGTAVQPSEVTVEDMEQEEHRRSSRWSSGDVPATVPLRERGVVGIAGGDGTARALGRWAVVQAAVLHSPDDLQIVVLTEPNGRECWDWTRWLPHARPPGESGPAVLIGTDADSVSRRVAELLEMCVQRASVRTDARDVPAGEPDILVVLDGSRRLRSLPGVVQLLRAGPAVGIYALCLDNDRRLLPAECQAVVEVTGAGLHVTQADSDGVTGVRPDYLDSAWCARVARALAPLRDVSDDDEDAVLPSSSRLLDVLALEPPGADTILARWRMGGRSTAAVVGESYDGPFEIDLRRDGPHGLIAGTTGSGKSELLQTVVASLAVANRPDAMTFVLVDYKGGSAFGDCVRLPHTVGMVTDLDEHLVRRALESLGAELRRREHLLAAAGAKDIEDYVRSADRDPGRAPLPRLLIVIDEFASMVRDLPDFVTGLVNIAQRGRSLGIHLLLATQRPGGVVSPEIRANTNLRIALRVTDASESQDVINAPDAARIAKSTPGRAYVRLGHASLVPFQAARVGGRRSGPRLADLPDPSVRPLGWTDLGQPAEDERVNRRDDQEDVTDLQVLVKAISAAAEAGGIPPQHSPWLPALPSSITVDELRADAGAPYGIDDLPAQQARHTAVVELETFGHLVVAGAPRTGRSQVLRTIAGSLARTYSTADLHLYGLDCGNGALLATAELPHCGAVVTRVQVERAVRLIRRLDDEIRRRQAILAAGGFADLTEQRAATTPDGPLAHIVLLLDSWEGFLASLGELDAGALTDVLLRFLREGASCGVHLIVSGDRSVLTGRIATLSEEKIVLRMPDPGDMSLAGIPVRGVPPQMAPGRALRAGSGVEVQIALLPGEASGPGQAAALAQIGRWARERDASVPAAARPFRLGELPAQISYAEVAALRPADAGAGWLLFGVGGDQLAAFGPDLAEGVPAFAVGGPPKSGRSTALVALTRCALDAGQQVILMAPRTSPLRDLAAQPGVIAAFTGPDVDAAEFTAALDKVTGRTLIAVDDAEALRDVAASGELRNILRGGDRRELAIVYAGDPEDLSAGFTGWLVDARKSRRGALLSPQNRTDGDLVGVRLPRTAVGQPVQPGRALLYLGDGEPIVVQVPR</sequence>
<dbReference type="Gene3D" id="2.60.200.20">
    <property type="match status" value="1"/>
</dbReference>
<feature type="domain" description="FtsK" evidence="6">
    <location>
        <begin position="948"/>
        <end position="1138"/>
    </location>
</feature>
<keyword evidence="1 3" id="KW-0547">Nucleotide-binding</keyword>
<dbReference type="PROSITE" id="PS50901">
    <property type="entry name" value="FTSK"/>
    <property type="match status" value="2"/>
</dbReference>
<feature type="binding site" evidence="3">
    <location>
        <begin position="637"/>
        <end position="644"/>
    </location>
    <ligand>
        <name>ATP</name>
        <dbReference type="ChEBI" id="CHEBI:30616"/>
    </ligand>
</feature>
<dbReference type="InterPro" id="IPR027417">
    <property type="entry name" value="P-loop_NTPase"/>
</dbReference>